<organism evidence="2 3">
    <name type="scientific">Candidatus Halobonum tyrrellensis G22</name>
    <dbReference type="NCBI Taxonomy" id="1324957"/>
    <lineage>
        <taxon>Archaea</taxon>
        <taxon>Methanobacteriati</taxon>
        <taxon>Methanobacteriota</taxon>
        <taxon>Stenosarchaea group</taxon>
        <taxon>Halobacteria</taxon>
        <taxon>Halobacteriales</taxon>
        <taxon>Haloferacaceae</taxon>
        <taxon>Candidatus Halobonum</taxon>
    </lineage>
</organism>
<evidence type="ECO:0000256" key="1">
    <source>
        <dbReference type="SAM" id="MobiDB-lite"/>
    </source>
</evidence>
<name>V4GX24_9EURY</name>
<keyword evidence="3" id="KW-1185">Reference proteome</keyword>
<protein>
    <submittedName>
        <fullName evidence="2">Single-stranded DNA-binding protein</fullName>
    </submittedName>
</protein>
<feature type="region of interest" description="Disordered" evidence="1">
    <location>
        <begin position="76"/>
        <end position="123"/>
    </location>
</feature>
<dbReference type="STRING" id="1324957.K933_02026"/>
<dbReference type="AlphaFoldDB" id="V4GX24"/>
<dbReference type="GO" id="GO:0003677">
    <property type="term" value="F:DNA binding"/>
    <property type="evidence" value="ECO:0007669"/>
    <property type="project" value="UniProtKB-KW"/>
</dbReference>
<dbReference type="InterPro" id="IPR012340">
    <property type="entry name" value="NA-bd_OB-fold"/>
</dbReference>
<evidence type="ECO:0000313" key="2">
    <source>
        <dbReference type="EMBL" id="ESP89726.1"/>
    </source>
</evidence>
<dbReference type="SUPFAM" id="SSF50249">
    <property type="entry name" value="Nucleic acid-binding proteins"/>
    <property type="match status" value="1"/>
</dbReference>
<comment type="caution">
    <text evidence="2">The sequence shown here is derived from an EMBL/GenBank/DDBJ whole genome shotgun (WGS) entry which is preliminary data.</text>
</comment>
<reference evidence="2 3" key="1">
    <citation type="journal article" date="2013" name="Genome Announc.">
        <title>Draft Genome Sequence of 'Candidatus Halobonum tyrrellensis' Strain G22, Isolated from the Hypersaline Waters of Lake Tyrrell, Australia.</title>
        <authorList>
            <person name="Ugalde J.A."/>
            <person name="Narasingarao P."/>
            <person name="Kuo S."/>
            <person name="Podell S."/>
            <person name="Allen E.E."/>
        </authorList>
    </citation>
    <scope>NUCLEOTIDE SEQUENCE [LARGE SCALE GENOMIC DNA]</scope>
    <source>
        <strain evidence="2 3">G22</strain>
    </source>
</reference>
<dbReference type="Proteomes" id="UP000017840">
    <property type="component" value="Unassembled WGS sequence"/>
</dbReference>
<dbReference type="Gene3D" id="2.40.50.140">
    <property type="entry name" value="Nucleic acid-binding proteins"/>
    <property type="match status" value="1"/>
</dbReference>
<keyword evidence="2" id="KW-0238">DNA-binding</keyword>
<sequence length="281" mass="32232">MNNEDAAIDEDGFKVVDERVEFRPTVEMEVRAKVDANHPDARVDDDPDHMVGKTLAQEERIQARNDELEHISTQAELTTQDGRPGRTRDVVTEQSKKQQEEFQKRRAAVDHWADPERDDPRELLSQEQLGEVNSEAMRMDEKIEQWSRAAISRRLARAVVNGTSMMSAVLRVFEQLQTAPGRVVPIGELEGLSRQTVSIEGTVTQLWDANSPAIQQVGLIEDESGKTKFTIWTKSRQSLVEEDERVWMHGVKRSWYEGRVSIAVTGWSTLHFPERGRWWNE</sequence>
<dbReference type="EMBL" id="ASGZ01000005">
    <property type="protein sequence ID" value="ESP89726.1"/>
    <property type="molecule type" value="Genomic_DNA"/>
</dbReference>
<gene>
    <name evidence="2" type="ORF">K933_02026</name>
</gene>
<accession>V4GX24</accession>
<evidence type="ECO:0000313" key="3">
    <source>
        <dbReference type="Proteomes" id="UP000017840"/>
    </source>
</evidence>
<dbReference type="eggNOG" id="arCOG01510">
    <property type="taxonomic scope" value="Archaea"/>
</dbReference>
<feature type="compositionally biased region" description="Basic and acidic residues" evidence="1">
    <location>
        <begin position="83"/>
        <end position="123"/>
    </location>
</feature>
<proteinExistence type="predicted"/>